<dbReference type="Gene3D" id="3.20.20.80">
    <property type="entry name" value="Glycosidases"/>
    <property type="match status" value="2"/>
</dbReference>
<dbReference type="SUPFAM" id="SSF51445">
    <property type="entry name" value="(Trans)glycosidases"/>
    <property type="match status" value="1"/>
</dbReference>
<name>A0A9E7FWX3_9LILI</name>
<accession>A0A9E7FWX3</accession>
<keyword evidence="2 5" id="KW-0378">Hydrolase</keyword>
<keyword evidence="3" id="KW-0326">Glycosidase</keyword>
<dbReference type="PANTHER" id="PTHR32227">
    <property type="entry name" value="GLUCAN ENDO-1,3-BETA-GLUCOSIDASE BG1-RELATED-RELATED"/>
    <property type="match status" value="1"/>
</dbReference>
<keyword evidence="6" id="KW-1185">Reference proteome</keyword>
<evidence type="ECO:0000256" key="3">
    <source>
        <dbReference type="ARBA" id="ARBA00023295"/>
    </source>
</evidence>
<dbReference type="InterPro" id="IPR044965">
    <property type="entry name" value="Glyco_hydro_17_plant"/>
</dbReference>
<comment type="similarity">
    <text evidence="1 4">Belongs to the glycosyl hydrolase 17 family.</text>
</comment>
<evidence type="ECO:0000256" key="4">
    <source>
        <dbReference type="RuleBase" id="RU004335"/>
    </source>
</evidence>
<dbReference type="InterPro" id="IPR000490">
    <property type="entry name" value="Glyco_hydro_17"/>
</dbReference>
<sequence>MTSPEMSTGDVALEATLLESYGDVAEASTTSLEPREHRPWFWQHRPSLGDIARAFDNVARASLLDEQHPKLPISASGKEARHASKAMLVVHIKLAGSLLGAAENVYNALDGLKLADDIEVSMPHSAAVFANSFPPSSCTFREDVLVYMRPILDFFSKIDAAYAALEAAGYGKMEVRVSETGWASDGDENEAGDTVQNARTYNFNLRKRLFKKKGTPRRPKMPGPSSEKHYGLFKADESISYDIDLTSLKPSGASLSLLSLTLRGPSIRLGMRKIV</sequence>
<dbReference type="GO" id="GO:0004553">
    <property type="term" value="F:hydrolase activity, hydrolyzing O-glycosyl compounds"/>
    <property type="evidence" value="ECO:0007669"/>
    <property type="project" value="InterPro"/>
</dbReference>
<proteinExistence type="inferred from homology"/>
<dbReference type="OrthoDB" id="77201at2759"/>
<reference evidence="5" key="1">
    <citation type="submission" date="2022-05" db="EMBL/GenBank/DDBJ databases">
        <title>The Musa troglodytarum L. genome provides insights into the mechanism of non-climacteric behaviour and enrichment of carotenoids.</title>
        <authorList>
            <person name="Wang J."/>
        </authorList>
    </citation>
    <scope>NUCLEOTIDE SEQUENCE</scope>
    <source>
        <tissue evidence="5">Leaf</tissue>
    </source>
</reference>
<evidence type="ECO:0000313" key="5">
    <source>
        <dbReference type="EMBL" id="URE03851.1"/>
    </source>
</evidence>
<evidence type="ECO:0000256" key="1">
    <source>
        <dbReference type="ARBA" id="ARBA00008773"/>
    </source>
</evidence>
<dbReference type="Proteomes" id="UP001055439">
    <property type="component" value="Chromosome 5"/>
</dbReference>
<dbReference type="GO" id="GO:0005975">
    <property type="term" value="P:carbohydrate metabolic process"/>
    <property type="evidence" value="ECO:0007669"/>
    <property type="project" value="InterPro"/>
</dbReference>
<dbReference type="AlphaFoldDB" id="A0A9E7FWX3"/>
<dbReference type="EMBL" id="CP097507">
    <property type="protein sequence ID" value="URE03851.1"/>
    <property type="molecule type" value="Genomic_DNA"/>
</dbReference>
<organism evidence="5 6">
    <name type="scientific">Musa troglodytarum</name>
    <name type="common">fe'i banana</name>
    <dbReference type="NCBI Taxonomy" id="320322"/>
    <lineage>
        <taxon>Eukaryota</taxon>
        <taxon>Viridiplantae</taxon>
        <taxon>Streptophyta</taxon>
        <taxon>Embryophyta</taxon>
        <taxon>Tracheophyta</taxon>
        <taxon>Spermatophyta</taxon>
        <taxon>Magnoliopsida</taxon>
        <taxon>Liliopsida</taxon>
        <taxon>Zingiberales</taxon>
        <taxon>Musaceae</taxon>
        <taxon>Musa</taxon>
    </lineage>
</organism>
<evidence type="ECO:0000256" key="2">
    <source>
        <dbReference type="ARBA" id="ARBA00022801"/>
    </source>
</evidence>
<evidence type="ECO:0000313" key="6">
    <source>
        <dbReference type="Proteomes" id="UP001055439"/>
    </source>
</evidence>
<gene>
    <name evidence="5" type="ORF">MUK42_26628</name>
</gene>
<dbReference type="Pfam" id="PF00332">
    <property type="entry name" value="Glyco_hydro_17"/>
    <property type="match status" value="2"/>
</dbReference>
<dbReference type="InterPro" id="IPR017853">
    <property type="entry name" value="GH"/>
</dbReference>
<protein>
    <submittedName>
        <fullName evidence="5">Glycosyl hydrolases family 17</fullName>
    </submittedName>
</protein>